<dbReference type="InterPro" id="IPR029060">
    <property type="entry name" value="PIN-like_dom_sf"/>
</dbReference>
<evidence type="ECO:0000256" key="8">
    <source>
        <dbReference type="HAMAP-Rule" id="MF_00265"/>
    </source>
</evidence>
<evidence type="ECO:0000256" key="3">
    <source>
        <dbReference type="ARBA" id="ARBA00022722"/>
    </source>
</evidence>
<feature type="binding site" evidence="8">
    <location>
        <position position="11"/>
    </location>
    <ligand>
        <name>Mg(2+)</name>
        <dbReference type="ChEBI" id="CHEBI:18420"/>
    </ligand>
</feature>
<dbReference type="AlphaFoldDB" id="A0A6B1G237"/>
<dbReference type="GO" id="GO:0000287">
    <property type="term" value="F:magnesium ion binding"/>
    <property type="evidence" value="ECO:0007669"/>
    <property type="project" value="UniProtKB-UniRule"/>
</dbReference>
<evidence type="ECO:0000259" key="9">
    <source>
        <dbReference type="Pfam" id="PF01850"/>
    </source>
</evidence>
<organism evidence="10">
    <name type="scientific">Caldilineaceae bacterium SB0675_bin_29</name>
    <dbReference type="NCBI Taxonomy" id="2605266"/>
    <lineage>
        <taxon>Bacteria</taxon>
        <taxon>Bacillati</taxon>
        <taxon>Chloroflexota</taxon>
        <taxon>Caldilineae</taxon>
        <taxon>Caldilineales</taxon>
        <taxon>Caldilineaceae</taxon>
    </lineage>
</organism>
<comment type="caution">
    <text evidence="10">The sequence shown here is derived from an EMBL/GenBank/DDBJ whole genome shotgun (WGS) entry which is preliminary data.</text>
</comment>
<proteinExistence type="inferred from homology"/>
<protein>
    <recommendedName>
        <fullName evidence="8">Ribonuclease VapC</fullName>
        <shortName evidence="8">RNase VapC</shortName>
        <ecNumber evidence="8">3.1.-.-</ecNumber>
    </recommendedName>
    <alternativeName>
        <fullName evidence="8">Toxin VapC</fullName>
    </alternativeName>
</protein>
<evidence type="ECO:0000256" key="1">
    <source>
        <dbReference type="ARBA" id="ARBA00001946"/>
    </source>
</evidence>
<keyword evidence="2 8" id="KW-1277">Toxin-antitoxin system</keyword>
<feature type="domain" description="PIN" evidence="9">
    <location>
        <begin position="8"/>
        <end position="127"/>
    </location>
</feature>
<feature type="binding site" evidence="8">
    <location>
        <position position="102"/>
    </location>
    <ligand>
        <name>Mg(2+)</name>
        <dbReference type="ChEBI" id="CHEBI:18420"/>
    </ligand>
</feature>
<gene>
    <name evidence="8" type="primary">vapC</name>
    <name evidence="10" type="ORF">F4148_19925</name>
</gene>
<keyword evidence="4 8" id="KW-0479">Metal-binding</keyword>
<dbReference type="SUPFAM" id="SSF88723">
    <property type="entry name" value="PIN domain-like"/>
    <property type="match status" value="1"/>
</dbReference>
<dbReference type="HAMAP" id="MF_00265">
    <property type="entry name" value="VapC_Nob1"/>
    <property type="match status" value="1"/>
</dbReference>
<reference evidence="10" key="1">
    <citation type="submission" date="2019-09" db="EMBL/GenBank/DDBJ databases">
        <title>Characterisation of the sponge microbiome using genome-centric metagenomics.</title>
        <authorList>
            <person name="Engelberts J.P."/>
            <person name="Robbins S.J."/>
            <person name="De Goeij J.M."/>
            <person name="Aranda M."/>
            <person name="Bell S.C."/>
            <person name="Webster N.S."/>
        </authorList>
    </citation>
    <scope>NUCLEOTIDE SEQUENCE</scope>
    <source>
        <strain evidence="10">SB0675_bin_29</strain>
    </source>
</reference>
<dbReference type="InterPro" id="IPR050556">
    <property type="entry name" value="Type_II_TA_system_RNase"/>
</dbReference>
<keyword evidence="6 8" id="KW-0460">Magnesium</keyword>
<keyword evidence="8" id="KW-0800">Toxin</keyword>
<comment type="similarity">
    <text evidence="7 8">Belongs to the PINc/VapC protein family.</text>
</comment>
<dbReference type="GO" id="GO:0090729">
    <property type="term" value="F:toxin activity"/>
    <property type="evidence" value="ECO:0007669"/>
    <property type="project" value="UniProtKB-KW"/>
</dbReference>
<dbReference type="Gene3D" id="3.40.50.1010">
    <property type="entry name" value="5'-nuclease"/>
    <property type="match status" value="1"/>
</dbReference>
<evidence type="ECO:0000256" key="4">
    <source>
        <dbReference type="ARBA" id="ARBA00022723"/>
    </source>
</evidence>
<evidence type="ECO:0000256" key="6">
    <source>
        <dbReference type="ARBA" id="ARBA00022842"/>
    </source>
</evidence>
<keyword evidence="5 8" id="KW-0378">Hydrolase</keyword>
<accession>A0A6B1G237</accession>
<evidence type="ECO:0000256" key="2">
    <source>
        <dbReference type="ARBA" id="ARBA00022649"/>
    </source>
</evidence>
<dbReference type="GO" id="GO:0016787">
    <property type="term" value="F:hydrolase activity"/>
    <property type="evidence" value="ECO:0007669"/>
    <property type="project" value="UniProtKB-KW"/>
</dbReference>
<dbReference type="EC" id="3.1.-.-" evidence="8"/>
<sequence>MGETIDPIVLDSSVVSYIFNSDPIARYYVERMRGNRQYISFQTLEEAWYGAHSRGWGARRMQELTSHLERYEVIWPDTDLVEVCARLRAERRASGRELNMADAWIAATAIMLNCPLASHDSHFVEVPNLQLIRSPIP</sequence>
<dbReference type="InterPro" id="IPR002716">
    <property type="entry name" value="PIN_dom"/>
</dbReference>
<evidence type="ECO:0000256" key="5">
    <source>
        <dbReference type="ARBA" id="ARBA00022801"/>
    </source>
</evidence>
<dbReference type="PANTHER" id="PTHR33653">
    <property type="entry name" value="RIBONUCLEASE VAPC2"/>
    <property type="match status" value="1"/>
</dbReference>
<dbReference type="InterPro" id="IPR022907">
    <property type="entry name" value="VapC_family"/>
</dbReference>
<evidence type="ECO:0000313" key="10">
    <source>
        <dbReference type="EMBL" id="MYH63912.1"/>
    </source>
</evidence>
<evidence type="ECO:0000256" key="7">
    <source>
        <dbReference type="ARBA" id="ARBA00038093"/>
    </source>
</evidence>
<comment type="cofactor">
    <cofactor evidence="1 8">
        <name>Mg(2+)</name>
        <dbReference type="ChEBI" id="CHEBI:18420"/>
    </cofactor>
</comment>
<dbReference type="PANTHER" id="PTHR33653:SF1">
    <property type="entry name" value="RIBONUCLEASE VAPC2"/>
    <property type="match status" value="1"/>
</dbReference>
<dbReference type="Pfam" id="PF01850">
    <property type="entry name" value="PIN"/>
    <property type="match status" value="1"/>
</dbReference>
<dbReference type="GO" id="GO:0004540">
    <property type="term" value="F:RNA nuclease activity"/>
    <property type="evidence" value="ECO:0007669"/>
    <property type="project" value="InterPro"/>
</dbReference>
<dbReference type="EMBL" id="VYDA01000704">
    <property type="protein sequence ID" value="MYH63912.1"/>
    <property type="molecule type" value="Genomic_DNA"/>
</dbReference>
<keyword evidence="3 8" id="KW-0540">Nuclease</keyword>
<name>A0A6B1G237_9CHLR</name>
<comment type="function">
    <text evidence="8">Toxic component of a toxin-antitoxin (TA) system. An RNase.</text>
</comment>